<evidence type="ECO:0000256" key="3">
    <source>
        <dbReference type="ARBA" id="ARBA00043970"/>
    </source>
</evidence>
<dbReference type="AlphaFoldDB" id="A0A9Q1GC92"/>
<dbReference type="InterPro" id="IPR020373">
    <property type="entry name" value="Kgd4/YMR-31"/>
</dbReference>
<evidence type="ECO:0000313" key="4">
    <source>
        <dbReference type="EMBL" id="KAJ8380859.1"/>
    </source>
</evidence>
<keyword evidence="5" id="KW-1185">Reference proteome</keyword>
<evidence type="ECO:0008006" key="6">
    <source>
        <dbReference type="Google" id="ProtNLM"/>
    </source>
</evidence>
<comment type="similarity">
    <text evidence="3">Belongs to the alpha-ketoglutarate dehydrogenase component 4 family.</text>
</comment>
<accession>A0A9Q1GC92</accession>
<sequence>MLFRCFMSCNALLLYRCQRAHLRLTLLAERNNTQLRRVTRKKKREVAMGSKVSGKMAVAGRVVQVVRPHAPLIKFPNRKDIPRPSVQEVLKMVAASLPETPPVVQTSVPPSLAGRPSVTLSRLPGNPDTVTVVTDFPQRYRRRLLAIEEMEYIQRGGPE</sequence>
<dbReference type="GO" id="GO:0005739">
    <property type="term" value="C:mitochondrion"/>
    <property type="evidence" value="ECO:0007669"/>
    <property type="project" value="UniProtKB-SubCell"/>
</dbReference>
<dbReference type="OrthoDB" id="2116030at2759"/>
<dbReference type="PANTHER" id="PTHR31601:SF2">
    <property type="entry name" value="ALPHA-KETOGLUTARATE DEHYDROGENASE COMPONENT 4"/>
    <property type="match status" value="1"/>
</dbReference>
<organism evidence="4 5">
    <name type="scientific">Synaphobranchus kaupii</name>
    <name type="common">Kaup's arrowtooth eel</name>
    <dbReference type="NCBI Taxonomy" id="118154"/>
    <lineage>
        <taxon>Eukaryota</taxon>
        <taxon>Metazoa</taxon>
        <taxon>Chordata</taxon>
        <taxon>Craniata</taxon>
        <taxon>Vertebrata</taxon>
        <taxon>Euteleostomi</taxon>
        <taxon>Actinopterygii</taxon>
        <taxon>Neopterygii</taxon>
        <taxon>Teleostei</taxon>
        <taxon>Anguilliformes</taxon>
        <taxon>Synaphobranchidae</taxon>
        <taxon>Synaphobranchus</taxon>
    </lineage>
</organism>
<name>A0A9Q1GC92_SYNKA</name>
<evidence type="ECO:0000256" key="1">
    <source>
        <dbReference type="ARBA" id="ARBA00004173"/>
    </source>
</evidence>
<dbReference type="Proteomes" id="UP001152622">
    <property type="component" value="Chromosome 1"/>
</dbReference>
<proteinExistence type="inferred from homology"/>
<comment type="subcellular location">
    <subcellularLocation>
        <location evidence="1">Mitochondrion</location>
    </subcellularLocation>
</comment>
<dbReference type="PANTHER" id="PTHR31601">
    <property type="entry name" value="28S RIBOSOMAL PROTEIN S36, MITOCHONDRIAL"/>
    <property type="match status" value="1"/>
</dbReference>
<comment type="caution">
    <text evidence="4">The sequence shown here is derived from an EMBL/GenBank/DDBJ whole genome shotgun (WGS) entry which is preliminary data.</text>
</comment>
<dbReference type="GO" id="GO:0006103">
    <property type="term" value="P:2-oxoglutarate metabolic process"/>
    <property type="evidence" value="ECO:0007669"/>
    <property type="project" value="InterPro"/>
</dbReference>
<keyword evidence="2" id="KW-0496">Mitochondrion</keyword>
<gene>
    <name evidence="4" type="ORF">SKAU_G00016370</name>
</gene>
<evidence type="ECO:0000313" key="5">
    <source>
        <dbReference type="Proteomes" id="UP001152622"/>
    </source>
</evidence>
<reference evidence="4" key="1">
    <citation type="journal article" date="2023" name="Science">
        <title>Genome structures resolve the early diversification of teleost fishes.</title>
        <authorList>
            <person name="Parey E."/>
            <person name="Louis A."/>
            <person name="Montfort J."/>
            <person name="Bouchez O."/>
            <person name="Roques C."/>
            <person name="Iampietro C."/>
            <person name="Lluch J."/>
            <person name="Castinel A."/>
            <person name="Donnadieu C."/>
            <person name="Desvignes T."/>
            <person name="Floi Bucao C."/>
            <person name="Jouanno E."/>
            <person name="Wen M."/>
            <person name="Mejri S."/>
            <person name="Dirks R."/>
            <person name="Jansen H."/>
            <person name="Henkel C."/>
            <person name="Chen W.J."/>
            <person name="Zahm M."/>
            <person name="Cabau C."/>
            <person name="Klopp C."/>
            <person name="Thompson A.W."/>
            <person name="Robinson-Rechavi M."/>
            <person name="Braasch I."/>
            <person name="Lecointre G."/>
            <person name="Bobe J."/>
            <person name="Postlethwait J.H."/>
            <person name="Berthelot C."/>
            <person name="Roest Crollius H."/>
            <person name="Guiguen Y."/>
        </authorList>
    </citation>
    <scope>NUCLEOTIDE SEQUENCE</scope>
    <source>
        <tissue evidence="4">Blood</tissue>
    </source>
</reference>
<dbReference type="GO" id="GO:0004591">
    <property type="term" value="F:oxoglutarate dehydrogenase (succinyl-transferring) activity"/>
    <property type="evidence" value="ECO:0007669"/>
    <property type="project" value="TreeGrafter"/>
</dbReference>
<protein>
    <recommendedName>
        <fullName evidence="6">Mitochondrial ribosomal protein S36</fullName>
    </recommendedName>
</protein>
<dbReference type="EMBL" id="JAINUF010000001">
    <property type="protein sequence ID" value="KAJ8380859.1"/>
    <property type="molecule type" value="Genomic_DNA"/>
</dbReference>
<evidence type="ECO:0000256" key="2">
    <source>
        <dbReference type="ARBA" id="ARBA00023128"/>
    </source>
</evidence>